<dbReference type="InterPro" id="IPR020103">
    <property type="entry name" value="PsdUridine_synth_cat_dom_sf"/>
</dbReference>
<keyword evidence="2" id="KW-1185">Reference proteome</keyword>
<dbReference type="GO" id="GO:0009982">
    <property type="term" value="F:pseudouridine synthase activity"/>
    <property type="evidence" value="ECO:0007669"/>
    <property type="project" value="InterPro"/>
</dbReference>
<dbReference type="CDD" id="cd02869">
    <property type="entry name" value="PseudoU_synth_RluA_like"/>
    <property type="match status" value="1"/>
</dbReference>
<dbReference type="GO" id="GO:0001522">
    <property type="term" value="P:pseudouridine synthesis"/>
    <property type="evidence" value="ECO:0007669"/>
    <property type="project" value="InterPro"/>
</dbReference>
<dbReference type="InterPro" id="IPR032072">
    <property type="entry name" value="DUF4807"/>
</dbReference>
<feature type="domain" description="Pseudouridine synthase RsuA/RluA-like" evidence="1">
    <location>
        <begin position="200"/>
        <end position="364"/>
    </location>
</feature>
<dbReference type="AlphaFoldDB" id="A0AAF5DGW0"/>
<dbReference type="Gene3D" id="3.30.2350.10">
    <property type="entry name" value="Pseudouridine synthase"/>
    <property type="match status" value="1"/>
</dbReference>
<dbReference type="GO" id="GO:0003723">
    <property type="term" value="F:RNA binding"/>
    <property type="evidence" value="ECO:0007669"/>
    <property type="project" value="InterPro"/>
</dbReference>
<dbReference type="InterPro" id="IPR006145">
    <property type="entry name" value="PsdUridine_synth_RsuA/RluA"/>
</dbReference>
<reference evidence="3" key="1">
    <citation type="submission" date="2024-02" db="UniProtKB">
        <authorList>
            <consortium name="WormBaseParasite"/>
        </authorList>
    </citation>
    <scope>IDENTIFICATION</scope>
</reference>
<dbReference type="SUPFAM" id="SSF55120">
    <property type="entry name" value="Pseudouridine synthase"/>
    <property type="match status" value="1"/>
</dbReference>
<proteinExistence type="predicted"/>
<sequence length="616" mass="71770">MTKNTKIDDVFGISYETGTWVENNESSKISIKKKGEDLKDDVFTEQILNSSPNGKIDFDNIEKTGEINSDNVEKNFGEKESNGEDFFTENFFSNYTKLNNTSKKFLNQKVQVDTVDNTENKKYDKHTEGEYSMFDIKGNLEKPTKEQGILKNVISKPIFIDSGDYGIQMIRQMIETCWKYDKKELANYMKNRVIFKDDSLIAFDKPYFLSYSGKSKEGSTNLDTCLQELKKLTVPDIERFYLVKSLDKQYSGITLFAKSLKEQERYKEMINTGLITFTYRVLVRGIPPHKDGTINFPLVKLTRNKNDIVVKPCNQNKLPKNDTKNVMFASTDFRVIEKNNLANISYLEVKTKNDFPHQIRSHLSYGLNTPLIGDYKYNPLNRKDVATPPKFTNEACNLLDISTRHGYKKVPMLCHLKTLTFPGKEQSSKKPLFISCPMPNHMKYILKKLRFKKLVKMFKENFFIKCNKGLYIKYYINRNPDFCIIDYNWNYLITKYLIENLYLEKTMWNLSTFGGAYSSMGDYFDNFAEIAGKLSIAQYKIAKKMNNQNMISRCRLFFSLSLAQRNHIKLAYRIIKEEFVKAKKENNCFIIDCAKGTLAKIKSLQVIKKRTINHFF</sequence>
<dbReference type="PANTHER" id="PTHR36693">
    <property type="entry name" value="GH02722P"/>
    <property type="match status" value="1"/>
</dbReference>
<dbReference type="Pfam" id="PF00849">
    <property type="entry name" value="PseudoU_synth_2"/>
    <property type="match status" value="1"/>
</dbReference>
<dbReference type="Proteomes" id="UP000035681">
    <property type="component" value="Unplaced"/>
</dbReference>
<evidence type="ECO:0000313" key="3">
    <source>
        <dbReference type="WBParaSite" id="TCONS_00011983.p1"/>
    </source>
</evidence>
<dbReference type="WBParaSite" id="TCONS_00011983.p1">
    <property type="protein sequence ID" value="TCONS_00011983.p1"/>
    <property type="gene ID" value="XLOC_007163"/>
</dbReference>
<evidence type="ECO:0000313" key="2">
    <source>
        <dbReference type="Proteomes" id="UP000035681"/>
    </source>
</evidence>
<dbReference type="PANTHER" id="PTHR36693:SF1">
    <property type="entry name" value="GH02722P"/>
    <property type="match status" value="1"/>
</dbReference>
<name>A0AAF5DGW0_STRER</name>
<dbReference type="Pfam" id="PF16065">
    <property type="entry name" value="DUF4807"/>
    <property type="match status" value="1"/>
</dbReference>
<organism evidence="2 3">
    <name type="scientific">Strongyloides stercoralis</name>
    <name type="common">Threadworm</name>
    <dbReference type="NCBI Taxonomy" id="6248"/>
    <lineage>
        <taxon>Eukaryota</taxon>
        <taxon>Metazoa</taxon>
        <taxon>Ecdysozoa</taxon>
        <taxon>Nematoda</taxon>
        <taxon>Chromadorea</taxon>
        <taxon>Rhabditida</taxon>
        <taxon>Tylenchina</taxon>
        <taxon>Panagrolaimomorpha</taxon>
        <taxon>Strongyloidoidea</taxon>
        <taxon>Strongyloididae</taxon>
        <taxon>Strongyloides</taxon>
    </lineage>
</organism>
<evidence type="ECO:0000259" key="1">
    <source>
        <dbReference type="Pfam" id="PF00849"/>
    </source>
</evidence>
<accession>A0AAF5DGW0</accession>
<protein>
    <submittedName>
        <fullName evidence="3">PseudoU_synth_2 domain-containing protein</fullName>
    </submittedName>
</protein>